<dbReference type="GO" id="GO:0016787">
    <property type="term" value="F:hydrolase activity"/>
    <property type="evidence" value="ECO:0007669"/>
    <property type="project" value="InterPro"/>
</dbReference>
<dbReference type="KEGG" id="mng:MNEG_9997"/>
<evidence type="ECO:0000313" key="5">
    <source>
        <dbReference type="Proteomes" id="UP000054498"/>
    </source>
</evidence>
<dbReference type="Proteomes" id="UP000054498">
    <property type="component" value="Unassembled WGS sequence"/>
</dbReference>
<evidence type="ECO:0000256" key="1">
    <source>
        <dbReference type="ARBA" id="ARBA00004747"/>
    </source>
</evidence>
<dbReference type="RefSeq" id="XP_013896986.1">
    <property type="nucleotide sequence ID" value="XM_014041532.1"/>
</dbReference>
<dbReference type="UniPathway" id="UPA00074">
    <property type="reaction ID" value="UER00130"/>
</dbReference>
<name>A0A0D2MAK7_9CHLO</name>
<dbReference type="Gene3D" id="3.40.50.1970">
    <property type="match status" value="1"/>
</dbReference>
<dbReference type="PANTHER" id="PTHR43064:SF1">
    <property type="entry name" value="SLL1489 PROTEIN"/>
    <property type="match status" value="1"/>
</dbReference>
<sequence>MASSLPSGAANRPHQPLPLIVDGEGQAPEAIAARMKEHLERMQHQAIATHIEPVTYARVRTLLPGVKYHAGAKCLMIKSDDAALQRLPGTVGVVGAAADAQAVEQAKLLLQHLGAFVIAKGGLSAANMQSVIEAAPALQVCDVVIVVAGADAALPTAVAGFVDAPVLAVPTCGPWSPPRGSAPVAVAASASDAAVMAARMLRTAAHRALHIAQSAAATAAAAGHVRVEAAAHAL</sequence>
<dbReference type="SUPFAM" id="SSF52255">
    <property type="entry name" value="N5-CAIR mutase (phosphoribosylaminoimidazole carboxylase, PurE)"/>
    <property type="match status" value="1"/>
</dbReference>
<evidence type="ECO:0000313" key="4">
    <source>
        <dbReference type="EMBL" id="KIY97966.1"/>
    </source>
</evidence>
<dbReference type="InterPro" id="IPR000031">
    <property type="entry name" value="PurE_dom"/>
</dbReference>
<dbReference type="GO" id="GO:0006189">
    <property type="term" value="P:'de novo' IMP biosynthetic process"/>
    <property type="evidence" value="ECO:0007669"/>
    <property type="project" value="UniProtKB-UniPathway"/>
</dbReference>
<keyword evidence="5" id="KW-1185">Reference proteome</keyword>
<dbReference type="AlphaFoldDB" id="A0A0D2MAK7"/>
<evidence type="ECO:0000256" key="2">
    <source>
        <dbReference type="ARBA" id="ARBA00012329"/>
    </source>
</evidence>
<dbReference type="EMBL" id="KK102360">
    <property type="protein sequence ID" value="KIY97966.1"/>
    <property type="molecule type" value="Genomic_DNA"/>
</dbReference>
<dbReference type="OrthoDB" id="547596at2759"/>
<gene>
    <name evidence="4" type="ORF">MNEG_9997</name>
</gene>
<dbReference type="SMART" id="SM01001">
    <property type="entry name" value="AIRC"/>
    <property type="match status" value="1"/>
</dbReference>
<dbReference type="GO" id="GO:0004638">
    <property type="term" value="F:phosphoribosylaminoimidazole carboxylase activity"/>
    <property type="evidence" value="ECO:0007669"/>
    <property type="project" value="UniProtKB-EC"/>
</dbReference>
<comment type="pathway">
    <text evidence="1">Purine metabolism; IMP biosynthesis via de novo pathway; 5-amino-1-(5-phospho-D-ribosyl)imidazole-4-carboxylate from 5-amino-1-(5-phospho-D-ribosyl)imidazole (carboxylase route): step 1/1.</text>
</comment>
<feature type="domain" description="PurE" evidence="3">
    <location>
        <begin position="89"/>
        <end position="217"/>
    </location>
</feature>
<dbReference type="STRING" id="145388.A0A0D2MAK7"/>
<dbReference type="PANTHER" id="PTHR43064">
    <property type="entry name" value="PHOSPHORIBOSYLAMINOIMIDAZOLE CARBOXYLASE-RELATED"/>
    <property type="match status" value="1"/>
</dbReference>
<reference evidence="4 5" key="1">
    <citation type="journal article" date="2013" name="BMC Genomics">
        <title>Reconstruction of the lipid metabolism for the microalga Monoraphidium neglectum from its genome sequence reveals characteristics suitable for biofuel production.</title>
        <authorList>
            <person name="Bogen C."/>
            <person name="Al-Dilaimi A."/>
            <person name="Albersmeier A."/>
            <person name="Wichmann J."/>
            <person name="Grundmann M."/>
            <person name="Rupp O."/>
            <person name="Lauersen K.J."/>
            <person name="Blifernez-Klassen O."/>
            <person name="Kalinowski J."/>
            <person name="Goesmann A."/>
            <person name="Mussgnug J.H."/>
            <person name="Kruse O."/>
        </authorList>
    </citation>
    <scope>NUCLEOTIDE SEQUENCE [LARGE SCALE GENOMIC DNA]</scope>
    <source>
        <strain evidence="4 5">SAG 48.87</strain>
    </source>
</reference>
<dbReference type="InterPro" id="IPR039476">
    <property type="entry name" value="P2CMN_synthase_LarB"/>
</dbReference>
<accession>A0A0D2MAK7</accession>
<proteinExistence type="predicted"/>
<evidence type="ECO:0000259" key="3">
    <source>
        <dbReference type="SMART" id="SM01001"/>
    </source>
</evidence>
<dbReference type="GeneID" id="25742872"/>
<organism evidence="4 5">
    <name type="scientific">Monoraphidium neglectum</name>
    <dbReference type="NCBI Taxonomy" id="145388"/>
    <lineage>
        <taxon>Eukaryota</taxon>
        <taxon>Viridiplantae</taxon>
        <taxon>Chlorophyta</taxon>
        <taxon>core chlorophytes</taxon>
        <taxon>Chlorophyceae</taxon>
        <taxon>CS clade</taxon>
        <taxon>Sphaeropleales</taxon>
        <taxon>Selenastraceae</taxon>
        <taxon>Monoraphidium</taxon>
    </lineage>
</organism>
<protein>
    <recommendedName>
        <fullName evidence="2">phosphoribosylaminoimidazole carboxylase</fullName>
        <ecNumber evidence="2">4.1.1.21</ecNumber>
    </recommendedName>
</protein>
<dbReference type="EC" id="4.1.1.21" evidence="2"/>